<sequence>MKTGTLRPKAKGTGTPPPLGKVFKSGNSAALRLPAGLQVPVGKTFELAPTASGFIAIDPVDLAKRRKALAVLFGSAPDFPLRESGA</sequence>
<dbReference type="OrthoDB" id="7173678at2"/>
<organism evidence="2 3">
    <name type="scientific">Oleiharenicola lentus</name>
    <dbReference type="NCBI Taxonomy" id="2508720"/>
    <lineage>
        <taxon>Bacteria</taxon>
        <taxon>Pseudomonadati</taxon>
        <taxon>Verrucomicrobiota</taxon>
        <taxon>Opitutia</taxon>
        <taxon>Opitutales</taxon>
        <taxon>Opitutaceae</taxon>
        <taxon>Oleiharenicola</taxon>
    </lineage>
</organism>
<comment type="caution">
    <text evidence="2">The sequence shown here is derived from an EMBL/GenBank/DDBJ whole genome shotgun (WGS) entry which is preliminary data.</text>
</comment>
<gene>
    <name evidence="2" type="ORF">ESB00_18325</name>
</gene>
<proteinExistence type="predicted"/>
<name>A0A4Q1C5L9_9BACT</name>
<protein>
    <recommendedName>
        <fullName evidence="4">AbrB/MazE/SpoVT family DNA-binding domain-containing protein</fullName>
    </recommendedName>
</protein>
<reference evidence="2 3" key="1">
    <citation type="submission" date="2019-01" db="EMBL/GenBank/DDBJ databases">
        <title>Lacunisphaera sp. strain TWA-58.</title>
        <authorList>
            <person name="Chen W.-M."/>
        </authorList>
    </citation>
    <scope>NUCLEOTIDE SEQUENCE [LARGE SCALE GENOMIC DNA]</scope>
    <source>
        <strain evidence="2 3">TWA-58</strain>
    </source>
</reference>
<keyword evidence="3" id="KW-1185">Reference proteome</keyword>
<dbReference type="EMBL" id="SDHX01000002">
    <property type="protein sequence ID" value="RXK53645.1"/>
    <property type="molecule type" value="Genomic_DNA"/>
</dbReference>
<evidence type="ECO:0008006" key="4">
    <source>
        <dbReference type="Google" id="ProtNLM"/>
    </source>
</evidence>
<evidence type="ECO:0000313" key="3">
    <source>
        <dbReference type="Proteomes" id="UP000290218"/>
    </source>
</evidence>
<evidence type="ECO:0000313" key="2">
    <source>
        <dbReference type="EMBL" id="RXK53645.1"/>
    </source>
</evidence>
<feature type="region of interest" description="Disordered" evidence="1">
    <location>
        <begin position="1"/>
        <end position="21"/>
    </location>
</feature>
<dbReference type="Proteomes" id="UP000290218">
    <property type="component" value="Unassembled WGS sequence"/>
</dbReference>
<dbReference type="AlphaFoldDB" id="A0A4Q1C5L9"/>
<accession>A0A4Q1C5L9</accession>
<dbReference type="RefSeq" id="WP_129049538.1">
    <property type="nucleotide sequence ID" value="NZ_SDHX01000002.1"/>
</dbReference>
<evidence type="ECO:0000256" key="1">
    <source>
        <dbReference type="SAM" id="MobiDB-lite"/>
    </source>
</evidence>